<keyword evidence="2" id="KW-1185">Reference proteome</keyword>
<accession>A0A2S5JMU0</accession>
<organism evidence="1 2">
    <name type="scientific">Albidovulum inexpectatum</name>
    <dbReference type="NCBI Taxonomy" id="196587"/>
    <lineage>
        <taxon>Bacteria</taxon>
        <taxon>Pseudomonadati</taxon>
        <taxon>Pseudomonadota</taxon>
        <taxon>Alphaproteobacteria</taxon>
        <taxon>Rhodobacterales</taxon>
        <taxon>Paracoccaceae</taxon>
        <taxon>Albidovulum</taxon>
    </lineage>
</organism>
<reference evidence="1 2" key="1">
    <citation type="submission" date="2018-01" db="EMBL/GenBank/DDBJ databases">
        <title>Genomic Encyclopedia of Archaeal and Bacterial Type Strains, Phase II (KMG-II): from individual species to whole genera.</title>
        <authorList>
            <person name="Goeker M."/>
        </authorList>
    </citation>
    <scope>NUCLEOTIDE SEQUENCE [LARGE SCALE GENOMIC DNA]</scope>
    <source>
        <strain evidence="1 2">DSM 12048</strain>
    </source>
</reference>
<evidence type="ECO:0000313" key="2">
    <source>
        <dbReference type="Proteomes" id="UP000239736"/>
    </source>
</evidence>
<dbReference type="Proteomes" id="UP000239736">
    <property type="component" value="Unassembled WGS sequence"/>
</dbReference>
<proteinExistence type="predicted"/>
<dbReference type="RefSeq" id="WP_104069227.1">
    <property type="nucleotide sequence ID" value="NZ_PRDS01000001.1"/>
</dbReference>
<dbReference type="OrthoDB" id="7374566at2"/>
<protein>
    <submittedName>
        <fullName evidence="1">Uncharacterized protein</fullName>
    </submittedName>
</protein>
<dbReference type="EMBL" id="PRDS01000001">
    <property type="protein sequence ID" value="PPB82713.1"/>
    <property type="molecule type" value="Genomic_DNA"/>
</dbReference>
<evidence type="ECO:0000313" key="1">
    <source>
        <dbReference type="EMBL" id="PPB82713.1"/>
    </source>
</evidence>
<name>A0A2S5JMU0_9RHOB</name>
<gene>
    <name evidence="1" type="ORF">LV82_00653</name>
</gene>
<comment type="caution">
    <text evidence="1">The sequence shown here is derived from an EMBL/GenBank/DDBJ whole genome shotgun (WGS) entry which is preliminary data.</text>
</comment>
<sequence length="750" mass="83812">MPRKSLPLGPETLGLIEDARIDLLRAALAVRDDDSEPEFDLPEDMPDLEDEDAVHAFREQAIKILSEFDPDELRPTETRSRRIRALASGKGVTSLETIVAQKLDHERAAEFEDQPDPLCRSIWVFLNARETFEDAESFHFARQFRDHRKLYDAFEVDLENAAPLNAASIDETALSDRIKKALELKPAISCTVRALDLPKTDAHPASIMLIVRHGGPLSSVYNHRHDGRRAAIYYRPPNEATLIYTPSLQQIEVCADSPLVRQQVSDTFAEVALNHDISQKPLTWKRYNLTRFRSSLALERPALDGYDISSARVLEAEVRLGHWRRKLLLKVTIDDDIEEVADQYLGARNVFRRAERFSRIGIAVVYSRAGDATERTLNITISGTKSCNLQSHKDPEERSLGFMLLQEWGILSAFRQIDPTDLRAMFAELIKLHDRVEDEVTGQYLRELGLDAQRLIEGGLLERRDRQDVVLIEDCDIDGEGAVKPSEKPGMVRAEGPFGEEAGDVPADDLDKYSINEEWLHETILRLLKPLLTRRGAQQNLDPDLTLLGAMEIGGAEVPLYFARRLNDLKTVERLDLAMRARNQAGVGIVLSASEDMPSHLGPNVVVSLLSNIAPAEEEFAVVRDGLELAFRSNFALARGGATPQVLRSGKQSATVHIPGKDPLNLTGAEQISIFERLVAASKAGSPDVQVKQLMDGLGSRSPQQAFRSKTWESILNVYIAKGEKRGYWRLVTEQSPSVNAPEGKVEEPV</sequence>
<dbReference type="AlphaFoldDB" id="A0A2S5JMU0"/>